<evidence type="ECO:0000256" key="5">
    <source>
        <dbReference type="ARBA" id="ARBA00022723"/>
    </source>
</evidence>
<evidence type="ECO:0000256" key="9">
    <source>
        <dbReference type="HAMAP-Rule" id="MF_00455"/>
    </source>
</evidence>
<evidence type="ECO:0000313" key="12">
    <source>
        <dbReference type="EMBL" id="RMM46971.1"/>
    </source>
</evidence>
<evidence type="ECO:0000256" key="4">
    <source>
        <dbReference type="ARBA" id="ARBA00022629"/>
    </source>
</evidence>
<feature type="binding site" evidence="9">
    <location>
        <position position="346"/>
    </location>
    <ligand>
        <name>Mg(2+)</name>
        <dbReference type="ChEBI" id="CHEBI:18420"/>
        <label>1</label>
    </ligand>
</feature>
<keyword evidence="5 9" id="KW-0479">Metal-binding</keyword>
<keyword evidence="9" id="KW-0460">Magnesium</keyword>
<protein>
    <recommendedName>
        <fullName evidence="3 9">Xylose isomerase</fullName>
        <ecNumber evidence="3 9">5.3.1.5</ecNumber>
    </recommendedName>
</protein>
<feature type="active site" evidence="9">
    <location>
        <position position="151"/>
    </location>
</feature>
<dbReference type="GO" id="GO:0000287">
    <property type="term" value="F:magnesium ion binding"/>
    <property type="evidence" value="ECO:0007669"/>
    <property type="project" value="UniProtKB-UniRule"/>
</dbReference>
<evidence type="ECO:0000313" key="13">
    <source>
        <dbReference type="Proteomes" id="UP000270661"/>
    </source>
</evidence>
<dbReference type="STRING" id="47879.AXG94_00250"/>
<dbReference type="GO" id="GO:0009045">
    <property type="term" value="F:xylose isomerase activity"/>
    <property type="evidence" value="ECO:0007669"/>
    <property type="project" value="UniProtKB-UniRule"/>
</dbReference>
<evidence type="ECO:0000256" key="2">
    <source>
        <dbReference type="ARBA" id="ARBA00011881"/>
    </source>
</evidence>
<dbReference type="Gene3D" id="3.20.20.150">
    <property type="entry name" value="Divalent-metal-dependent TIM barrel enzymes"/>
    <property type="match status" value="1"/>
</dbReference>
<dbReference type="EMBL" id="RBOJ01000089">
    <property type="protein sequence ID" value="RMM46971.1"/>
    <property type="molecule type" value="Genomic_DNA"/>
</dbReference>
<feature type="binding site" evidence="9">
    <location>
        <position position="321"/>
    </location>
    <ligand>
        <name>Mg(2+)</name>
        <dbReference type="ChEBI" id="CHEBI:18420"/>
        <label>2</label>
    </ligand>
</feature>
<dbReference type="PRINTS" id="PR00688">
    <property type="entry name" value="XYLOSISMRASE"/>
</dbReference>
<dbReference type="Proteomes" id="UP000270661">
    <property type="component" value="Unassembled WGS sequence"/>
</dbReference>
<comment type="caution">
    <text evidence="12">The sequence shown here is derived from an EMBL/GenBank/DDBJ whole genome shotgun (WGS) entry which is preliminary data.</text>
</comment>
<name>A0A3M3EBP6_9PSED</name>
<dbReference type="EC" id="5.3.1.5" evidence="3 9"/>
<comment type="similarity">
    <text evidence="1 9 10">Belongs to the xylose isomerase family.</text>
</comment>
<dbReference type="AlphaFoldDB" id="A0A3M3EBP6"/>
<dbReference type="NCBIfam" id="NF003998">
    <property type="entry name" value="PRK05474.1"/>
    <property type="match status" value="1"/>
</dbReference>
<dbReference type="GO" id="GO:0005737">
    <property type="term" value="C:cytoplasm"/>
    <property type="evidence" value="ECO:0007669"/>
    <property type="project" value="UniProtKB-SubCell"/>
</dbReference>
<accession>A0A3M3EBP6</accession>
<keyword evidence="9" id="KW-0963">Cytoplasm</keyword>
<dbReference type="HAMAP" id="MF_00455">
    <property type="entry name" value="Xylose_isom_A"/>
    <property type="match status" value="1"/>
</dbReference>
<feature type="binding site" evidence="9">
    <location>
        <position position="318"/>
    </location>
    <ligand>
        <name>Mg(2+)</name>
        <dbReference type="ChEBI" id="CHEBI:18420"/>
        <label>1</label>
    </ligand>
</feature>
<keyword evidence="4 9" id="KW-0859">Xylose metabolism</keyword>
<evidence type="ECO:0000256" key="7">
    <source>
        <dbReference type="ARBA" id="ARBA00023277"/>
    </source>
</evidence>
<feature type="active site" evidence="9">
    <location>
        <position position="154"/>
    </location>
</feature>
<dbReference type="GO" id="GO:0042732">
    <property type="term" value="P:D-xylose metabolic process"/>
    <property type="evidence" value="ECO:0007669"/>
    <property type="project" value="UniProtKB-UniRule"/>
</dbReference>
<reference evidence="12 13" key="1">
    <citation type="submission" date="2018-08" db="EMBL/GenBank/DDBJ databases">
        <title>Recombination of ecologically and evolutionarily significant loci maintains genetic cohesion in the Pseudomonas syringae species complex.</title>
        <authorList>
            <person name="Dillon M."/>
            <person name="Thakur S."/>
            <person name="Almeida R.N.D."/>
            <person name="Weir B.S."/>
            <person name="Guttman D.S."/>
        </authorList>
    </citation>
    <scope>NUCLEOTIDE SEQUENCE [LARGE SCALE GENOMIC DNA]</scope>
    <source>
        <strain evidence="12 13">NCPPB2445</strain>
    </source>
</reference>
<organism evidence="12 13">
    <name type="scientific">Pseudomonas corrugata</name>
    <dbReference type="NCBI Taxonomy" id="47879"/>
    <lineage>
        <taxon>Bacteria</taxon>
        <taxon>Pseudomonadati</taxon>
        <taxon>Pseudomonadota</taxon>
        <taxon>Gammaproteobacteria</taxon>
        <taxon>Pseudomonadales</taxon>
        <taxon>Pseudomonadaceae</taxon>
        <taxon>Pseudomonas</taxon>
    </lineage>
</organism>
<feature type="binding site" evidence="9">
    <location>
        <position position="318"/>
    </location>
    <ligand>
        <name>Mg(2+)</name>
        <dbReference type="ChEBI" id="CHEBI:18420"/>
        <label>2</label>
    </ligand>
</feature>
<proteinExistence type="inferred from homology"/>
<dbReference type="InterPro" id="IPR036237">
    <property type="entry name" value="Xyl_isomerase-like_sf"/>
</dbReference>
<dbReference type="FunFam" id="3.20.20.150:FF:000002">
    <property type="entry name" value="Xylose isomerase"/>
    <property type="match status" value="1"/>
</dbReference>
<dbReference type="NCBIfam" id="TIGR02630">
    <property type="entry name" value="xylose_isom_A"/>
    <property type="match status" value="1"/>
</dbReference>
<evidence type="ECO:0000256" key="3">
    <source>
        <dbReference type="ARBA" id="ARBA00011958"/>
    </source>
</evidence>
<gene>
    <name evidence="9" type="primary">xylA</name>
    <name evidence="12" type="ORF">ALQ77_04756</name>
</gene>
<comment type="subcellular location">
    <subcellularLocation>
        <location evidence="9 11">Cytoplasm</location>
    </subcellularLocation>
</comment>
<keyword evidence="7 9" id="KW-0119">Carbohydrate metabolism</keyword>
<feature type="binding site" evidence="9">
    <location>
        <position position="389"/>
    </location>
    <ligand>
        <name>Mg(2+)</name>
        <dbReference type="ChEBI" id="CHEBI:18420"/>
        <label>1</label>
    </ligand>
</feature>
<keyword evidence="6 9" id="KW-0413">Isomerase</keyword>
<sequence length="489" mass="54794">MFSPWAGEHRLGARPSKLNTKSNYLLVIFIIITHRAGVSIETPPRIKRISPMPYFPGVDKIRYEGPASDSPLAFRHYDADRLVLGKPMREHLRMAVCYWHTFVWPGSDVFGAGTFKRPWQHAGGPMELAIGKAEAAFEFFSKLGVDYYCFHDTDVAPEGGSLKEYRNHFALMIDHLERHQEQTGIKLLWGTANCFSNPRFAAGAATNPDPEVFACAAAQVFSAMNATLRLKGANYVLWGGREGYETLLNTDLKREREQLGRFMSMVVEHKHKIGFKGDLLIEPKPQEPTKHQYDYDSATVFGFLQQFGLENEIKVNIEANHATLAGHSFHHEIATATSLGIFGSIDANRGDPQNGWDTDQFPNSVEEMTLATYEILKAGGFKNGGFNFDAKVRRQSVDELDLFHGHVAAMDVLALALERAAAMVQNDRLQHFKDQRYAGWQQPFGQAVLAGKFSLASLAEHAFVNELNPQAVSGRQEMLEGVVNRFIYP</sequence>
<evidence type="ECO:0000256" key="6">
    <source>
        <dbReference type="ARBA" id="ARBA00023235"/>
    </source>
</evidence>
<dbReference type="InterPro" id="IPR001998">
    <property type="entry name" value="Xylose_isomerase"/>
</dbReference>
<comment type="catalytic activity">
    <reaction evidence="8 9 10">
        <text>alpha-D-xylose = alpha-D-xylulofuranose</text>
        <dbReference type="Rhea" id="RHEA:22816"/>
        <dbReference type="ChEBI" id="CHEBI:28518"/>
        <dbReference type="ChEBI" id="CHEBI:188998"/>
        <dbReference type="EC" id="5.3.1.5"/>
    </reaction>
</comment>
<comment type="cofactor">
    <cofactor evidence="9">
        <name>Mg(2+)</name>
        <dbReference type="ChEBI" id="CHEBI:18420"/>
    </cofactor>
    <text evidence="9">Binds 2 magnesium ions per subunit.</text>
</comment>
<evidence type="ECO:0000256" key="11">
    <source>
        <dbReference type="RuleBase" id="RU000610"/>
    </source>
</evidence>
<evidence type="ECO:0000256" key="10">
    <source>
        <dbReference type="RuleBase" id="RU000609"/>
    </source>
</evidence>
<evidence type="ECO:0000256" key="1">
    <source>
        <dbReference type="ARBA" id="ARBA00005765"/>
    </source>
</evidence>
<dbReference type="PANTHER" id="PTHR48408:SF1">
    <property type="entry name" value="XYLOSE ISOMERASE"/>
    <property type="match status" value="1"/>
</dbReference>
<dbReference type="PANTHER" id="PTHR48408">
    <property type="match status" value="1"/>
</dbReference>
<dbReference type="PROSITE" id="PS51415">
    <property type="entry name" value="XYLOSE_ISOMERASE"/>
    <property type="match status" value="1"/>
</dbReference>
<keyword evidence="13" id="KW-1185">Reference proteome</keyword>
<dbReference type="InterPro" id="IPR013452">
    <property type="entry name" value="Xylose_isom_bac"/>
</dbReference>
<comment type="subunit">
    <text evidence="2 9 11">Homotetramer.</text>
</comment>
<evidence type="ECO:0000256" key="8">
    <source>
        <dbReference type="ARBA" id="ARBA00033659"/>
    </source>
</evidence>
<feature type="binding site" evidence="9">
    <location>
        <position position="282"/>
    </location>
    <ligand>
        <name>Mg(2+)</name>
        <dbReference type="ChEBI" id="CHEBI:18420"/>
        <label>1</label>
    </ligand>
</feature>
<feature type="binding site" evidence="9">
    <location>
        <position position="359"/>
    </location>
    <ligand>
        <name>Mg(2+)</name>
        <dbReference type="ChEBI" id="CHEBI:18420"/>
        <label>2</label>
    </ligand>
</feature>
<feature type="binding site" evidence="9">
    <location>
        <position position="357"/>
    </location>
    <ligand>
        <name>Mg(2+)</name>
        <dbReference type="ChEBI" id="CHEBI:18420"/>
        <label>2</label>
    </ligand>
</feature>
<dbReference type="SUPFAM" id="SSF51658">
    <property type="entry name" value="Xylose isomerase-like"/>
    <property type="match status" value="1"/>
</dbReference>